<proteinExistence type="predicted"/>
<protein>
    <submittedName>
        <fullName evidence="1">Uncharacterized protein</fullName>
    </submittedName>
</protein>
<evidence type="ECO:0000313" key="1">
    <source>
        <dbReference type="EMBL" id="JAD37788.1"/>
    </source>
</evidence>
<reference evidence="1" key="2">
    <citation type="journal article" date="2015" name="Data Brief">
        <title>Shoot transcriptome of the giant reed, Arundo donax.</title>
        <authorList>
            <person name="Barrero R.A."/>
            <person name="Guerrero F.D."/>
            <person name="Moolhuijzen P."/>
            <person name="Goolsby J.A."/>
            <person name="Tidwell J."/>
            <person name="Bellgard S.E."/>
            <person name="Bellgard M.I."/>
        </authorList>
    </citation>
    <scope>NUCLEOTIDE SEQUENCE</scope>
    <source>
        <tissue evidence="1">Shoot tissue taken approximately 20 cm above the soil surface</tissue>
    </source>
</reference>
<name>A0A0A8ZJC7_ARUDO</name>
<dbReference type="EMBL" id="GBRH01260107">
    <property type="protein sequence ID" value="JAD37788.1"/>
    <property type="molecule type" value="Transcribed_RNA"/>
</dbReference>
<organism evidence="1">
    <name type="scientific">Arundo donax</name>
    <name type="common">Giant reed</name>
    <name type="synonym">Donax arundinaceus</name>
    <dbReference type="NCBI Taxonomy" id="35708"/>
    <lineage>
        <taxon>Eukaryota</taxon>
        <taxon>Viridiplantae</taxon>
        <taxon>Streptophyta</taxon>
        <taxon>Embryophyta</taxon>
        <taxon>Tracheophyta</taxon>
        <taxon>Spermatophyta</taxon>
        <taxon>Magnoliopsida</taxon>
        <taxon>Liliopsida</taxon>
        <taxon>Poales</taxon>
        <taxon>Poaceae</taxon>
        <taxon>PACMAD clade</taxon>
        <taxon>Arundinoideae</taxon>
        <taxon>Arundineae</taxon>
        <taxon>Arundo</taxon>
    </lineage>
</organism>
<reference evidence="1" key="1">
    <citation type="submission" date="2014-09" db="EMBL/GenBank/DDBJ databases">
        <authorList>
            <person name="Magalhaes I.L.F."/>
            <person name="Oliveira U."/>
            <person name="Santos F.R."/>
            <person name="Vidigal T.H.D.A."/>
            <person name="Brescovit A.D."/>
            <person name="Santos A.J."/>
        </authorList>
    </citation>
    <scope>NUCLEOTIDE SEQUENCE</scope>
    <source>
        <tissue evidence="1">Shoot tissue taken approximately 20 cm above the soil surface</tissue>
    </source>
</reference>
<dbReference type="AlphaFoldDB" id="A0A0A8ZJC7"/>
<accession>A0A0A8ZJC7</accession>
<sequence>MLYCLKKSVKVLFVSCYLTSYI</sequence>